<organism evidence="3 4">
    <name type="scientific">Anaeromyces robustus</name>
    <dbReference type="NCBI Taxonomy" id="1754192"/>
    <lineage>
        <taxon>Eukaryota</taxon>
        <taxon>Fungi</taxon>
        <taxon>Fungi incertae sedis</taxon>
        <taxon>Chytridiomycota</taxon>
        <taxon>Chytridiomycota incertae sedis</taxon>
        <taxon>Neocallimastigomycetes</taxon>
        <taxon>Neocallimastigales</taxon>
        <taxon>Neocallimastigaceae</taxon>
        <taxon>Anaeromyces</taxon>
    </lineage>
</organism>
<evidence type="ECO:0000313" key="3">
    <source>
        <dbReference type="EMBL" id="ORX75666.1"/>
    </source>
</evidence>
<evidence type="ECO:0000313" key="4">
    <source>
        <dbReference type="Proteomes" id="UP000193944"/>
    </source>
</evidence>
<name>A0A1Y1WQW5_9FUNG</name>
<keyword evidence="2" id="KW-0732">Signal</keyword>
<evidence type="ECO:0000256" key="1">
    <source>
        <dbReference type="SAM" id="Phobius"/>
    </source>
</evidence>
<keyword evidence="4" id="KW-1185">Reference proteome</keyword>
<proteinExistence type="predicted"/>
<evidence type="ECO:0000256" key="2">
    <source>
        <dbReference type="SAM" id="SignalP"/>
    </source>
</evidence>
<feature type="transmembrane region" description="Helical" evidence="1">
    <location>
        <begin position="251"/>
        <end position="269"/>
    </location>
</feature>
<gene>
    <name evidence="3" type="ORF">BCR32DRAFT_329702</name>
</gene>
<keyword evidence="1" id="KW-0472">Membrane</keyword>
<keyword evidence="1" id="KW-0812">Transmembrane</keyword>
<feature type="signal peptide" evidence="2">
    <location>
        <begin position="1"/>
        <end position="19"/>
    </location>
</feature>
<comment type="caution">
    <text evidence="3">The sequence shown here is derived from an EMBL/GenBank/DDBJ whole genome shotgun (WGS) entry which is preliminary data.</text>
</comment>
<feature type="chain" id="PRO_5012779135" evidence="2">
    <location>
        <begin position="20"/>
        <end position="272"/>
    </location>
</feature>
<dbReference type="Proteomes" id="UP000193944">
    <property type="component" value="Unassembled WGS sequence"/>
</dbReference>
<accession>A0A1Y1WQW5</accession>
<sequence>MKIVIFVLNLAALATLVLSFNSNGILLRRLYGDIDAEESIVKCNENAMDYINDCVPSDKNSFSKDNIDNLCTKIHSEECQIFLSNPMVSLDGCEDLPYIKNKNVSLVFFKLISSNTKLHCTKDENEEYCPMSNFNLFKGSNPQDFDIFNTIPKDDVFNKTMPNICKSNKCYQATYDYFSYIKNYTEVETDKLIGFKGNKNFTTDLHNFSSKVIKYLKAENCTIKAEASKRKYETIMKMKYENDESGAFSNKMNYCLFFLIILFISVFFLNSN</sequence>
<reference evidence="3 4" key="1">
    <citation type="submission" date="2016-08" db="EMBL/GenBank/DDBJ databases">
        <title>A Parts List for Fungal Cellulosomes Revealed by Comparative Genomics.</title>
        <authorList>
            <consortium name="DOE Joint Genome Institute"/>
            <person name="Haitjema C.H."/>
            <person name="Gilmore S.P."/>
            <person name="Henske J.K."/>
            <person name="Solomon K.V."/>
            <person name="De Groot R."/>
            <person name="Kuo A."/>
            <person name="Mondo S.J."/>
            <person name="Salamov A.A."/>
            <person name="Labutti K."/>
            <person name="Zhao Z."/>
            <person name="Chiniquy J."/>
            <person name="Barry K."/>
            <person name="Brewer H.M."/>
            <person name="Purvine S.O."/>
            <person name="Wright A.T."/>
            <person name="Boxma B."/>
            <person name="Van Alen T."/>
            <person name="Hackstein J.H."/>
            <person name="Baker S.E."/>
            <person name="Grigoriev I.V."/>
            <person name="O'Malley M.A."/>
        </authorList>
    </citation>
    <scope>NUCLEOTIDE SEQUENCE [LARGE SCALE GENOMIC DNA]</scope>
    <source>
        <strain evidence="3 4">S4</strain>
    </source>
</reference>
<dbReference type="OrthoDB" id="10359974at2759"/>
<dbReference type="AlphaFoldDB" id="A0A1Y1WQW5"/>
<dbReference type="EMBL" id="MCFG01000343">
    <property type="protein sequence ID" value="ORX75666.1"/>
    <property type="molecule type" value="Genomic_DNA"/>
</dbReference>
<protein>
    <submittedName>
        <fullName evidence="3">Uncharacterized protein</fullName>
    </submittedName>
</protein>
<reference evidence="3 4" key="2">
    <citation type="submission" date="2016-08" db="EMBL/GenBank/DDBJ databases">
        <title>Pervasive Adenine N6-methylation of Active Genes in Fungi.</title>
        <authorList>
            <consortium name="DOE Joint Genome Institute"/>
            <person name="Mondo S.J."/>
            <person name="Dannebaum R.O."/>
            <person name="Kuo R.C."/>
            <person name="Labutti K."/>
            <person name="Haridas S."/>
            <person name="Kuo A."/>
            <person name="Salamov A."/>
            <person name="Ahrendt S.R."/>
            <person name="Lipzen A."/>
            <person name="Sullivan W."/>
            <person name="Andreopoulos W.B."/>
            <person name="Clum A."/>
            <person name="Lindquist E."/>
            <person name="Daum C."/>
            <person name="Ramamoorthy G.K."/>
            <person name="Gryganskyi A."/>
            <person name="Culley D."/>
            <person name="Magnuson J.K."/>
            <person name="James T.Y."/>
            <person name="O'Malley M.A."/>
            <person name="Stajich J.E."/>
            <person name="Spatafora J.W."/>
            <person name="Visel A."/>
            <person name="Grigoriev I.V."/>
        </authorList>
    </citation>
    <scope>NUCLEOTIDE SEQUENCE [LARGE SCALE GENOMIC DNA]</scope>
    <source>
        <strain evidence="3 4">S4</strain>
    </source>
</reference>
<keyword evidence="1" id="KW-1133">Transmembrane helix</keyword>